<feature type="compositionally biased region" description="Basic and acidic residues" evidence="1">
    <location>
        <begin position="283"/>
        <end position="292"/>
    </location>
</feature>
<feature type="region of interest" description="Disordered" evidence="1">
    <location>
        <begin position="77"/>
        <end position="123"/>
    </location>
</feature>
<feature type="domain" description="TPX2 central" evidence="2">
    <location>
        <begin position="187"/>
        <end position="310"/>
    </location>
</feature>
<feature type="region of interest" description="Disordered" evidence="1">
    <location>
        <begin position="166"/>
        <end position="185"/>
    </location>
</feature>
<comment type="caution">
    <text evidence="3">The sequence shown here is derived from an EMBL/GenBank/DDBJ whole genome shotgun (WGS) entry which is preliminary data.</text>
</comment>
<dbReference type="PANTHER" id="PTHR14326:SF55">
    <property type="entry name" value="CELL CYCLE REGULATED MICROTUBULE ASSOCIATED PROTEIN"/>
    <property type="match status" value="1"/>
</dbReference>
<feature type="compositionally biased region" description="Low complexity" evidence="1">
    <location>
        <begin position="95"/>
        <end position="109"/>
    </location>
</feature>
<name>A0ABU6Y8V8_9FABA</name>
<dbReference type="EMBL" id="JASCZI010241749">
    <property type="protein sequence ID" value="MED6206316.1"/>
    <property type="molecule type" value="Genomic_DNA"/>
</dbReference>
<keyword evidence="4" id="KW-1185">Reference proteome</keyword>
<dbReference type="Pfam" id="PF12214">
    <property type="entry name" value="TPX2_importin"/>
    <property type="match status" value="1"/>
</dbReference>
<evidence type="ECO:0000313" key="4">
    <source>
        <dbReference type="Proteomes" id="UP001341840"/>
    </source>
</evidence>
<feature type="compositionally biased region" description="Basic and acidic residues" evidence="1">
    <location>
        <begin position="258"/>
        <end position="274"/>
    </location>
</feature>
<protein>
    <recommendedName>
        <fullName evidence="2">TPX2 central domain-containing protein</fullName>
    </recommendedName>
</protein>
<dbReference type="InterPro" id="IPR027330">
    <property type="entry name" value="TPX2_central_dom"/>
</dbReference>
<sequence>MMEEEFEEIEVEYACLEEDEIDPTYEFDAPQFCDFLRPETLFDDAEAEQWFETAQSHDPSPFLLKFKWRPPAGIKTAKEKVSKAPDNNGRETKPASSNSSASSKSKVSSFMKPTQSNLAKQKNVTELQCTQSCRIKSQDSSPLTKRQKLETGYLKKAAHLKHQAQFAHKKTKENNPSSGVNVASKPKATIPKEPILETATRAQRHKYRTDAEISENTKSLIKARPLNKKVLQAPGQSLQNKKTQRGEGALNSGSNTNTREHQRKNSGDGPRQEKCGMTNKIRGKPEDMQKSSKVERGVFRNIKVYPLDPNDERLNYEPPADLLSKLSLVSDMKKPANMPPKDLKENTPGYLHQEYEMKPVKEATCGKQYRCILVTQQTYLLELGH</sequence>
<reference evidence="3 4" key="1">
    <citation type="journal article" date="2023" name="Plants (Basel)">
        <title>Bridging the Gap: Combining Genomics and Transcriptomics Approaches to Understand Stylosanthes scabra, an Orphan Legume from the Brazilian Caatinga.</title>
        <authorList>
            <person name="Ferreira-Neto J.R.C."/>
            <person name="da Silva M.D."/>
            <person name="Binneck E."/>
            <person name="de Melo N.F."/>
            <person name="da Silva R.H."/>
            <person name="de Melo A.L.T.M."/>
            <person name="Pandolfi V."/>
            <person name="Bustamante F.O."/>
            <person name="Brasileiro-Vidal A.C."/>
            <person name="Benko-Iseppon A.M."/>
        </authorList>
    </citation>
    <scope>NUCLEOTIDE SEQUENCE [LARGE SCALE GENOMIC DNA]</scope>
    <source>
        <tissue evidence="3">Leaves</tissue>
    </source>
</reference>
<evidence type="ECO:0000313" key="3">
    <source>
        <dbReference type="EMBL" id="MED6206316.1"/>
    </source>
</evidence>
<dbReference type="InterPro" id="IPR009675">
    <property type="entry name" value="TPX2_fam"/>
</dbReference>
<evidence type="ECO:0000259" key="2">
    <source>
        <dbReference type="Pfam" id="PF12214"/>
    </source>
</evidence>
<feature type="region of interest" description="Disordered" evidence="1">
    <location>
        <begin position="203"/>
        <end position="292"/>
    </location>
</feature>
<evidence type="ECO:0000256" key="1">
    <source>
        <dbReference type="SAM" id="MobiDB-lite"/>
    </source>
</evidence>
<accession>A0ABU6Y8V8</accession>
<feature type="compositionally biased region" description="Polar residues" evidence="1">
    <location>
        <begin position="111"/>
        <end position="123"/>
    </location>
</feature>
<proteinExistence type="predicted"/>
<gene>
    <name evidence="3" type="ORF">PIB30_025518</name>
</gene>
<dbReference type="PANTHER" id="PTHR14326">
    <property type="entry name" value="TARGETING PROTEIN FOR XKLP2"/>
    <property type="match status" value="1"/>
</dbReference>
<feature type="compositionally biased region" description="Basic and acidic residues" evidence="1">
    <location>
        <begin position="77"/>
        <end position="93"/>
    </location>
</feature>
<organism evidence="3 4">
    <name type="scientific">Stylosanthes scabra</name>
    <dbReference type="NCBI Taxonomy" id="79078"/>
    <lineage>
        <taxon>Eukaryota</taxon>
        <taxon>Viridiplantae</taxon>
        <taxon>Streptophyta</taxon>
        <taxon>Embryophyta</taxon>
        <taxon>Tracheophyta</taxon>
        <taxon>Spermatophyta</taxon>
        <taxon>Magnoliopsida</taxon>
        <taxon>eudicotyledons</taxon>
        <taxon>Gunneridae</taxon>
        <taxon>Pentapetalae</taxon>
        <taxon>rosids</taxon>
        <taxon>fabids</taxon>
        <taxon>Fabales</taxon>
        <taxon>Fabaceae</taxon>
        <taxon>Papilionoideae</taxon>
        <taxon>50 kb inversion clade</taxon>
        <taxon>dalbergioids sensu lato</taxon>
        <taxon>Dalbergieae</taxon>
        <taxon>Pterocarpus clade</taxon>
        <taxon>Stylosanthes</taxon>
    </lineage>
</organism>
<dbReference type="Proteomes" id="UP001341840">
    <property type="component" value="Unassembled WGS sequence"/>
</dbReference>